<gene>
    <name evidence="5" type="ordered locus">Ecym_3560</name>
</gene>
<feature type="domain" description="DUF676" evidence="4">
    <location>
        <begin position="3"/>
        <end position="205"/>
    </location>
</feature>
<dbReference type="Pfam" id="PF05057">
    <property type="entry name" value="DUF676"/>
    <property type="match status" value="1"/>
</dbReference>
<proteinExistence type="inferred from homology"/>
<dbReference type="GeneID" id="11471123"/>
<dbReference type="Gene3D" id="3.40.50.1820">
    <property type="entry name" value="alpha/beta hydrolase"/>
    <property type="match status" value="1"/>
</dbReference>
<keyword evidence="3" id="KW-0812">Transmembrane</keyword>
<dbReference type="Proteomes" id="UP000006790">
    <property type="component" value="Chromosome 3"/>
</dbReference>
<feature type="transmembrane region" description="Helical" evidence="3">
    <location>
        <begin position="283"/>
        <end position="306"/>
    </location>
</feature>
<dbReference type="OrthoDB" id="273452at2759"/>
<evidence type="ECO:0000256" key="1">
    <source>
        <dbReference type="ARBA" id="ARBA00007920"/>
    </source>
</evidence>
<dbReference type="eggNOG" id="KOG4372">
    <property type="taxonomic scope" value="Eukaryota"/>
</dbReference>
<dbReference type="HOGENOM" id="CLU_027968_1_1_1"/>
<dbReference type="GO" id="GO:0047372">
    <property type="term" value="F:monoacylglycerol lipase activity"/>
    <property type="evidence" value="ECO:0007669"/>
    <property type="project" value="TreeGrafter"/>
</dbReference>
<dbReference type="PANTHER" id="PTHR12482">
    <property type="entry name" value="LIPASE ROG1-RELATED-RELATED"/>
    <property type="match status" value="1"/>
</dbReference>
<accession>G8JQP7</accession>
<dbReference type="InterPro" id="IPR044294">
    <property type="entry name" value="Lipase-like"/>
</dbReference>
<keyword evidence="6" id="KW-1185">Reference proteome</keyword>
<dbReference type="InterPro" id="IPR007751">
    <property type="entry name" value="DUF676_lipase-like"/>
</dbReference>
<keyword evidence="2" id="KW-0443">Lipid metabolism</keyword>
<dbReference type="RefSeq" id="XP_003645848.1">
    <property type="nucleotide sequence ID" value="XM_003645800.1"/>
</dbReference>
<dbReference type="EMBL" id="CP002499">
    <property type="protein sequence ID" value="AET39031.1"/>
    <property type="molecule type" value="Genomic_DNA"/>
</dbReference>
<keyword evidence="2" id="KW-0442">Lipid degradation</keyword>
<sequence>MAQVHLIVFVHGLWGNISHMDYLSNAIVARSNNSKETLAVYSAKMNQGYRTYDGIDICGFRVASEIEEQILIINSSKPGTIITKFSIIGYSLGGLIARYAIGLLYSKQVFKKYEIRLLNFTTFCSPHAGVYAPGSNIAVKLFNAICPVTMGSSGKQMFLKDKVTAADDISLIYLMSLEDSIFYKALASFKYRSLYANVINDKRTAWWTSGISLNDPFFDVNEFNGVDRFHYVPGYEPVVIDNTKAINIASISELLDIELPTSFEQAEPDPQEYYFINYWVDKLVCWATVLVNLLIIAPIWVIWFILSGLVQTANSTIRVTKFVNNYSHQLVNDYFDADHEITGCSTSQLNEADSDEYYSVLIPHNEYEYQIERSLQDKTDTLIESVFEAIERRNTLTGATQGVPPTKATSFSITIQDLESMRIGDIETKNEKQRELLQNFHLGIDQRQAEIITALNKLSWKKFPIYIRATPNTHACAIARYKDPKFKEGEVVINHWCDEVFQFD</sequence>
<dbReference type="InParanoid" id="G8JQP7"/>
<keyword evidence="3" id="KW-1133">Transmembrane helix</keyword>
<dbReference type="InterPro" id="IPR029058">
    <property type="entry name" value="AB_hydrolase_fold"/>
</dbReference>
<protein>
    <recommendedName>
        <fullName evidence="4">DUF676 domain-containing protein</fullName>
    </recommendedName>
</protein>
<dbReference type="AlphaFoldDB" id="G8JQP7"/>
<evidence type="ECO:0000313" key="6">
    <source>
        <dbReference type="Proteomes" id="UP000006790"/>
    </source>
</evidence>
<dbReference type="GO" id="GO:0016042">
    <property type="term" value="P:lipid catabolic process"/>
    <property type="evidence" value="ECO:0007669"/>
    <property type="project" value="UniProtKB-KW"/>
</dbReference>
<organism evidence="5 6">
    <name type="scientific">Eremothecium cymbalariae (strain CBS 270.75 / DBVPG 7215 / KCTC 17166 / NRRL Y-17582)</name>
    <name type="common">Yeast</name>
    <dbReference type="NCBI Taxonomy" id="931890"/>
    <lineage>
        <taxon>Eukaryota</taxon>
        <taxon>Fungi</taxon>
        <taxon>Dikarya</taxon>
        <taxon>Ascomycota</taxon>
        <taxon>Saccharomycotina</taxon>
        <taxon>Saccharomycetes</taxon>
        <taxon>Saccharomycetales</taxon>
        <taxon>Saccharomycetaceae</taxon>
        <taxon>Eremothecium</taxon>
    </lineage>
</organism>
<evidence type="ECO:0000259" key="4">
    <source>
        <dbReference type="Pfam" id="PF05057"/>
    </source>
</evidence>
<dbReference type="KEGG" id="erc:Ecym_3560"/>
<reference evidence="6" key="1">
    <citation type="journal article" date="2012" name="G3 (Bethesda)">
        <title>Pichia sorbitophila, an interspecies yeast hybrid reveals early steps of genome resolution following polyploidization.</title>
        <authorList>
            <person name="Leh Louis V."/>
            <person name="Despons L."/>
            <person name="Friedrich A."/>
            <person name="Martin T."/>
            <person name="Durrens P."/>
            <person name="Casaregola S."/>
            <person name="Neuveglise C."/>
            <person name="Fairhead C."/>
            <person name="Marck C."/>
            <person name="Cruz J.A."/>
            <person name="Straub M.L."/>
            <person name="Kugler V."/>
            <person name="Sacerdot C."/>
            <person name="Uzunov Z."/>
            <person name="Thierry A."/>
            <person name="Weiss S."/>
            <person name="Bleykasten C."/>
            <person name="De Montigny J."/>
            <person name="Jacques N."/>
            <person name="Jung P."/>
            <person name="Lemaire M."/>
            <person name="Mallet S."/>
            <person name="Morel G."/>
            <person name="Richard G.F."/>
            <person name="Sarkar A."/>
            <person name="Savel G."/>
            <person name="Schacherer J."/>
            <person name="Seret M.L."/>
            <person name="Talla E."/>
            <person name="Samson G."/>
            <person name="Jubin C."/>
            <person name="Poulain J."/>
            <person name="Vacherie B."/>
            <person name="Barbe V."/>
            <person name="Pelletier E."/>
            <person name="Sherman D.J."/>
            <person name="Westhof E."/>
            <person name="Weissenbach J."/>
            <person name="Baret P.V."/>
            <person name="Wincker P."/>
            <person name="Gaillardin C."/>
            <person name="Dujon B."/>
            <person name="Souciet J.L."/>
        </authorList>
    </citation>
    <scope>NUCLEOTIDE SEQUENCE [LARGE SCALE GENOMIC DNA]</scope>
    <source>
        <strain evidence="6">CBS 270.75 / DBVPG 7215 / KCTC 17166 / NRRL Y-17582</strain>
    </source>
</reference>
<feature type="transmembrane region" description="Helical" evidence="3">
    <location>
        <begin position="87"/>
        <end position="106"/>
    </location>
</feature>
<comment type="similarity">
    <text evidence="1">Belongs to the putative lipase ROG1 family.</text>
</comment>
<name>G8JQP7_ERECY</name>
<keyword evidence="3" id="KW-0472">Membrane</keyword>
<dbReference type="SUPFAM" id="SSF53474">
    <property type="entry name" value="alpha/beta-Hydrolases"/>
    <property type="match status" value="1"/>
</dbReference>
<dbReference type="GO" id="GO:0005811">
    <property type="term" value="C:lipid droplet"/>
    <property type="evidence" value="ECO:0007669"/>
    <property type="project" value="TreeGrafter"/>
</dbReference>
<evidence type="ECO:0000313" key="5">
    <source>
        <dbReference type="EMBL" id="AET39031.1"/>
    </source>
</evidence>
<evidence type="ECO:0000256" key="2">
    <source>
        <dbReference type="ARBA" id="ARBA00022963"/>
    </source>
</evidence>
<dbReference type="GO" id="GO:0004622">
    <property type="term" value="F:phosphatidylcholine lysophospholipase activity"/>
    <property type="evidence" value="ECO:0007669"/>
    <property type="project" value="TreeGrafter"/>
</dbReference>
<dbReference type="PANTHER" id="PTHR12482:SF65">
    <property type="entry name" value="ESTERASE, PUTATIVE (AFU_ORTHOLOGUE AFUA_3G12320)-RELATED"/>
    <property type="match status" value="1"/>
</dbReference>
<evidence type="ECO:0000256" key="3">
    <source>
        <dbReference type="SAM" id="Phobius"/>
    </source>
</evidence>
<dbReference type="OMA" id="FCTPHVG"/>